<dbReference type="KEGG" id="chya:V22_29770"/>
<evidence type="ECO:0000259" key="1">
    <source>
        <dbReference type="PROSITE" id="PS51709"/>
    </source>
</evidence>
<dbReference type="GO" id="GO:0005737">
    <property type="term" value="C:cytoplasm"/>
    <property type="evidence" value="ECO:0007669"/>
    <property type="project" value="TreeGrafter"/>
</dbReference>
<dbReference type="PROSITE" id="PS51709">
    <property type="entry name" value="G_TRME"/>
    <property type="match status" value="1"/>
</dbReference>
<dbReference type="InterPro" id="IPR031168">
    <property type="entry name" value="G_TrmE"/>
</dbReference>
<evidence type="ECO:0000313" key="3">
    <source>
        <dbReference type="Proteomes" id="UP000319976"/>
    </source>
</evidence>
<dbReference type="Gene3D" id="3.30.1360.120">
    <property type="entry name" value="Probable tRNA modification gtpase trme, domain 1"/>
    <property type="match status" value="1"/>
</dbReference>
<dbReference type="InterPro" id="IPR027266">
    <property type="entry name" value="TrmE/GcvT-like"/>
</dbReference>
<dbReference type="GO" id="GO:0005525">
    <property type="term" value="F:GTP binding"/>
    <property type="evidence" value="ECO:0007669"/>
    <property type="project" value="InterPro"/>
</dbReference>
<dbReference type="InterPro" id="IPR027368">
    <property type="entry name" value="MnmE_dom2"/>
</dbReference>
<dbReference type="InterPro" id="IPR006073">
    <property type="entry name" value="GTP-bd"/>
</dbReference>
<dbReference type="GO" id="GO:0030488">
    <property type="term" value="P:tRNA methylation"/>
    <property type="evidence" value="ECO:0007669"/>
    <property type="project" value="TreeGrafter"/>
</dbReference>
<organism evidence="2 3">
    <name type="scientific">Calycomorphotria hydatis</name>
    <dbReference type="NCBI Taxonomy" id="2528027"/>
    <lineage>
        <taxon>Bacteria</taxon>
        <taxon>Pseudomonadati</taxon>
        <taxon>Planctomycetota</taxon>
        <taxon>Planctomycetia</taxon>
        <taxon>Planctomycetales</taxon>
        <taxon>Planctomycetaceae</taxon>
        <taxon>Calycomorphotria</taxon>
    </lineage>
</organism>
<gene>
    <name evidence="2" type="primary">mnmE_2</name>
    <name evidence="2" type="ORF">V22_29770</name>
</gene>
<proteinExistence type="predicted"/>
<dbReference type="EC" id="3.6.5.-" evidence="2"/>
<dbReference type="RefSeq" id="WP_315851172.1">
    <property type="nucleotide sequence ID" value="NZ_CP036316.1"/>
</dbReference>
<dbReference type="Gene3D" id="3.40.50.300">
    <property type="entry name" value="P-loop containing nucleotide triphosphate hydrolases"/>
    <property type="match status" value="1"/>
</dbReference>
<evidence type="ECO:0000313" key="2">
    <source>
        <dbReference type="EMBL" id="QDT65717.1"/>
    </source>
</evidence>
<keyword evidence="2" id="KW-0378">Hydrolase</keyword>
<dbReference type="GO" id="GO:0016787">
    <property type="term" value="F:hydrolase activity"/>
    <property type="evidence" value="ECO:0007669"/>
    <property type="project" value="UniProtKB-KW"/>
</dbReference>
<dbReference type="InterPro" id="IPR027417">
    <property type="entry name" value="P-loop_NTPase"/>
</dbReference>
<dbReference type="PANTHER" id="PTHR42714:SF2">
    <property type="entry name" value="TRNA MODIFICATION GTPASE GTPBP3, MITOCHONDRIAL"/>
    <property type="match status" value="1"/>
</dbReference>
<name>A0A517TBH4_9PLAN</name>
<reference evidence="2 3" key="1">
    <citation type="submission" date="2019-02" db="EMBL/GenBank/DDBJ databases">
        <title>Deep-cultivation of Planctomycetes and their phenomic and genomic characterization uncovers novel biology.</title>
        <authorList>
            <person name="Wiegand S."/>
            <person name="Jogler M."/>
            <person name="Boedeker C."/>
            <person name="Pinto D."/>
            <person name="Vollmers J."/>
            <person name="Rivas-Marin E."/>
            <person name="Kohn T."/>
            <person name="Peeters S.H."/>
            <person name="Heuer A."/>
            <person name="Rast P."/>
            <person name="Oberbeckmann S."/>
            <person name="Bunk B."/>
            <person name="Jeske O."/>
            <person name="Meyerdierks A."/>
            <person name="Storesund J.E."/>
            <person name="Kallscheuer N."/>
            <person name="Luecker S."/>
            <person name="Lage O.M."/>
            <person name="Pohl T."/>
            <person name="Merkel B.J."/>
            <person name="Hornburger P."/>
            <person name="Mueller R.-W."/>
            <person name="Bruemmer F."/>
            <person name="Labrenz M."/>
            <person name="Spormann A.M."/>
            <person name="Op den Camp H."/>
            <person name="Overmann J."/>
            <person name="Amann R."/>
            <person name="Jetten M.S.M."/>
            <person name="Mascher T."/>
            <person name="Medema M.H."/>
            <person name="Devos D.P."/>
            <person name="Kaster A.-K."/>
            <person name="Ovreas L."/>
            <person name="Rohde M."/>
            <person name="Galperin M.Y."/>
            <person name="Jogler C."/>
        </authorList>
    </citation>
    <scope>NUCLEOTIDE SEQUENCE [LARGE SCALE GENOMIC DNA]</scope>
    <source>
        <strain evidence="2 3">V22</strain>
    </source>
</reference>
<dbReference type="PANTHER" id="PTHR42714">
    <property type="entry name" value="TRNA MODIFICATION GTPASE GTPBP3"/>
    <property type="match status" value="1"/>
</dbReference>
<sequence length="381" mass="40737">MSESTATGTTPSITRLTPSGRGAVATLLFRGDALLIDEAGLFQAANGKKIGEQAIGNVVFGHWGEADDAGTEEVVLCRTSSQECEIHCHGGMAAVRRIVGQLTTLGIQELGGWEPIGETSRLELELREAVTRAATERTAKYLWAQASGVFRTAIETIRDAEDHAQKLAAINQLLHWAKFGRHLIEPWRVVLYGRPNVGKSSLINALVGYGRAIVSSTAGTTRDVVTALTALDGWPIQLSDTAGLRTTADELEAAGIEKSDAQIAAADLKVLVLDASESLTDDDQLLLERTEPHLIVLNKIDLSAENAESHRKGAIAVSAITGEGLSELTAEIVSQLVPEVPDWNTPIPVLEHHAHLLSEIYADFEAGDTSAAEHRIAELLG</sequence>
<dbReference type="GO" id="GO:0002098">
    <property type="term" value="P:tRNA wobble uridine modification"/>
    <property type="evidence" value="ECO:0007669"/>
    <property type="project" value="TreeGrafter"/>
</dbReference>
<dbReference type="SUPFAM" id="SSF52540">
    <property type="entry name" value="P-loop containing nucleoside triphosphate hydrolases"/>
    <property type="match status" value="1"/>
</dbReference>
<dbReference type="Gene3D" id="1.20.120.430">
    <property type="entry name" value="tRNA modification GTPase MnmE domain 2"/>
    <property type="match status" value="1"/>
</dbReference>
<dbReference type="NCBIfam" id="TIGR00231">
    <property type="entry name" value="small_GTP"/>
    <property type="match status" value="1"/>
</dbReference>
<dbReference type="Pfam" id="PF01926">
    <property type="entry name" value="MMR_HSR1"/>
    <property type="match status" value="1"/>
</dbReference>
<dbReference type="EMBL" id="CP036316">
    <property type="protein sequence ID" value="QDT65717.1"/>
    <property type="molecule type" value="Genomic_DNA"/>
</dbReference>
<protein>
    <submittedName>
        <fullName evidence="2">tRNA modification GTPase MnmE</fullName>
        <ecNumber evidence="2">3.6.5.-</ecNumber>
    </submittedName>
</protein>
<dbReference type="Proteomes" id="UP000319976">
    <property type="component" value="Chromosome"/>
</dbReference>
<keyword evidence="3" id="KW-1185">Reference proteome</keyword>
<dbReference type="AlphaFoldDB" id="A0A517TBH4"/>
<feature type="domain" description="TrmE-type G" evidence="1">
    <location>
        <begin position="186"/>
        <end position="337"/>
    </location>
</feature>
<dbReference type="InterPro" id="IPR005225">
    <property type="entry name" value="Small_GTP-bd"/>
</dbReference>
<dbReference type="CDD" id="cd04164">
    <property type="entry name" value="trmE"/>
    <property type="match status" value="1"/>
</dbReference>
<accession>A0A517TBH4</accession>